<name>A0ABQ5AB85_9ASTR</name>
<dbReference type="Proteomes" id="UP001151760">
    <property type="component" value="Unassembled WGS sequence"/>
</dbReference>
<keyword evidence="3" id="KW-1185">Reference proteome</keyword>
<evidence type="ECO:0000313" key="3">
    <source>
        <dbReference type="Proteomes" id="UP001151760"/>
    </source>
</evidence>
<protein>
    <submittedName>
        <fullName evidence="2">Uncharacterized protein</fullName>
    </submittedName>
</protein>
<organism evidence="2 3">
    <name type="scientific">Tanacetum coccineum</name>
    <dbReference type="NCBI Taxonomy" id="301880"/>
    <lineage>
        <taxon>Eukaryota</taxon>
        <taxon>Viridiplantae</taxon>
        <taxon>Streptophyta</taxon>
        <taxon>Embryophyta</taxon>
        <taxon>Tracheophyta</taxon>
        <taxon>Spermatophyta</taxon>
        <taxon>Magnoliopsida</taxon>
        <taxon>eudicotyledons</taxon>
        <taxon>Gunneridae</taxon>
        <taxon>Pentapetalae</taxon>
        <taxon>asterids</taxon>
        <taxon>campanulids</taxon>
        <taxon>Asterales</taxon>
        <taxon>Asteraceae</taxon>
        <taxon>Asteroideae</taxon>
        <taxon>Anthemideae</taxon>
        <taxon>Anthemidinae</taxon>
        <taxon>Tanacetum</taxon>
    </lineage>
</organism>
<feature type="compositionally biased region" description="Pro residues" evidence="1">
    <location>
        <begin position="42"/>
        <end position="52"/>
    </location>
</feature>
<sequence length="77" mass="8299">MTTPSPSPPVSLSPPSVGEHLARMASTQALINAVTAVLPSPLLPPSLHTPPPVDHRDDILESEQPPHKRLRFLLLDL</sequence>
<proteinExistence type="predicted"/>
<feature type="non-terminal residue" evidence="2">
    <location>
        <position position="77"/>
    </location>
</feature>
<evidence type="ECO:0000256" key="1">
    <source>
        <dbReference type="SAM" id="MobiDB-lite"/>
    </source>
</evidence>
<reference evidence="2" key="1">
    <citation type="journal article" date="2022" name="Int. J. Mol. Sci.">
        <title>Draft Genome of Tanacetum Coccineum: Genomic Comparison of Closely Related Tanacetum-Family Plants.</title>
        <authorList>
            <person name="Yamashiro T."/>
            <person name="Shiraishi A."/>
            <person name="Nakayama K."/>
            <person name="Satake H."/>
        </authorList>
    </citation>
    <scope>NUCLEOTIDE SEQUENCE</scope>
</reference>
<feature type="region of interest" description="Disordered" evidence="1">
    <location>
        <begin position="42"/>
        <end position="65"/>
    </location>
</feature>
<accession>A0ABQ5AB85</accession>
<dbReference type="EMBL" id="BQNB010012155">
    <property type="protein sequence ID" value="GJS99900.1"/>
    <property type="molecule type" value="Genomic_DNA"/>
</dbReference>
<evidence type="ECO:0000313" key="2">
    <source>
        <dbReference type="EMBL" id="GJS99900.1"/>
    </source>
</evidence>
<reference evidence="2" key="2">
    <citation type="submission" date="2022-01" db="EMBL/GenBank/DDBJ databases">
        <authorList>
            <person name="Yamashiro T."/>
            <person name="Shiraishi A."/>
            <person name="Satake H."/>
            <person name="Nakayama K."/>
        </authorList>
    </citation>
    <scope>NUCLEOTIDE SEQUENCE</scope>
</reference>
<gene>
    <name evidence="2" type="ORF">Tco_0821070</name>
</gene>
<comment type="caution">
    <text evidence="2">The sequence shown here is derived from an EMBL/GenBank/DDBJ whole genome shotgun (WGS) entry which is preliminary data.</text>
</comment>